<dbReference type="Gene3D" id="3.40.50.720">
    <property type="entry name" value="NAD(P)-binding Rossmann-like Domain"/>
    <property type="match status" value="1"/>
</dbReference>
<dbReference type="EMBL" id="LFJN01000003">
    <property type="protein sequence ID" value="KPI44391.1"/>
    <property type="molecule type" value="Genomic_DNA"/>
</dbReference>
<dbReference type="OrthoDB" id="3941538at2759"/>
<evidence type="ECO:0000256" key="2">
    <source>
        <dbReference type="SAM" id="MobiDB-lite"/>
    </source>
</evidence>
<keyword evidence="1" id="KW-0539">Nucleus</keyword>
<reference evidence="4 5" key="1">
    <citation type="submission" date="2015-06" db="EMBL/GenBank/DDBJ databases">
        <title>Draft genome of the ant-associated black yeast Phialophora attae CBS 131958.</title>
        <authorList>
            <person name="Moreno L.F."/>
            <person name="Stielow B.J."/>
            <person name="de Hoog S."/>
            <person name="Vicente V.A."/>
            <person name="Weiss V.A."/>
            <person name="de Vries M."/>
            <person name="Cruz L.M."/>
            <person name="Souza E.M."/>
        </authorList>
    </citation>
    <scope>NUCLEOTIDE SEQUENCE [LARGE SCALE GENOMIC DNA]</scope>
    <source>
        <strain evidence="4 5">CBS 131958</strain>
    </source>
</reference>
<dbReference type="Pfam" id="PF00107">
    <property type="entry name" value="ADH_zinc_N"/>
    <property type="match status" value="1"/>
</dbReference>
<dbReference type="SMART" id="SM00906">
    <property type="entry name" value="Fungal_trans"/>
    <property type="match status" value="1"/>
</dbReference>
<evidence type="ECO:0000313" key="5">
    <source>
        <dbReference type="Proteomes" id="UP000038010"/>
    </source>
</evidence>
<feature type="domain" description="Xylanolytic transcriptional activator regulatory" evidence="3">
    <location>
        <begin position="486"/>
        <end position="559"/>
    </location>
</feature>
<dbReference type="GO" id="GO:0008270">
    <property type="term" value="F:zinc ion binding"/>
    <property type="evidence" value="ECO:0007669"/>
    <property type="project" value="InterPro"/>
</dbReference>
<dbReference type="GO" id="GO:0003677">
    <property type="term" value="F:DNA binding"/>
    <property type="evidence" value="ECO:0007669"/>
    <property type="project" value="InterPro"/>
</dbReference>
<dbReference type="SUPFAM" id="SSF51735">
    <property type="entry name" value="NAD(P)-binding Rossmann-fold domains"/>
    <property type="match status" value="1"/>
</dbReference>
<evidence type="ECO:0000256" key="1">
    <source>
        <dbReference type="ARBA" id="ARBA00023242"/>
    </source>
</evidence>
<dbReference type="RefSeq" id="XP_018004354.1">
    <property type="nucleotide sequence ID" value="XM_018149291.1"/>
</dbReference>
<dbReference type="GeneID" id="28741171"/>
<evidence type="ECO:0000313" key="4">
    <source>
        <dbReference type="EMBL" id="KPI44391.1"/>
    </source>
</evidence>
<gene>
    <name evidence="4" type="ORF">AB675_8812</name>
</gene>
<dbReference type="InterPro" id="IPR036291">
    <property type="entry name" value="NAD(P)-bd_dom_sf"/>
</dbReference>
<comment type="caution">
    <text evidence="4">The sequence shown here is derived from an EMBL/GenBank/DDBJ whole genome shotgun (WGS) entry which is preliminary data.</text>
</comment>
<dbReference type="GO" id="GO:0006351">
    <property type="term" value="P:DNA-templated transcription"/>
    <property type="evidence" value="ECO:0007669"/>
    <property type="project" value="InterPro"/>
</dbReference>
<dbReference type="VEuPathDB" id="FungiDB:AB675_8812"/>
<dbReference type="InterPro" id="IPR011032">
    <property type="entry name" value="GroES-like_sf"/>
</dbReference>
<name>A0A0N0NQW2_9EURO</name>
<feature type="region of interest" description="Disordered" evidence="2">
    <location>
        <begin position="805"/>
        <end position="828"/>
    </location>
</feature>
<feature type="compositionally biased region" description="Basic and acidic residues" evidence="2">
    <location>
        <begin position="815"/>
        <end position="825"/>
    </location>
</feature>
<dbReference type="InterPro" id="IPR013149">
    <property type="entry name" value="ADH-like_C"/>
</dbReference>
<dbReference type="STRING" id="1664694.A0A0N0NQW2"/>
<proteinExistence type="predicted"/>
<dbReference type="AlphaFoldDB" id="A0A0N0NQW2"/>
<dbReference type="InterPro" id="IPR007219">
    <property type="entry name" value="XnlR_reg_dom"/>
</dbReference>
<dbReference type="Proteomes" id="UP000038010">
    <property type="component" value="Unassembled WGS sequence"/>
</dbReference>
<evidence type="ECO:0000259" key="3">
    <source>
        <dbReference type="SMART" id="SM00906"/>
    </source>
</evidence>
<dbReference type="PANTHER" id="PTHR47425">
    <property type="entry name" value="FARB-RELATED"/>
    <property type="match status" value="1"/>
</dbReference>
<dbReference type="CDD" id="cd12148">
    <property type="entry name" value="fungal_TF_MHR"/>
    <property type="match status" value="1"/>
</dbReference>
<dbReference type="InterPro" id="IPR052761">
    <property type="entry name" value="Fungal_Detox/Toxin_TFs"/>
</dbReference>
<dbReference type="SUPFAM" id="SSF50129">
    <property type="entry name" value="GroES-like"/>
    <property type="match status" value="1"/>
</dbReference>
<sequence>MGFVGASGGACGGGLSEYVAVDANMVYRLPDTIHLEDAAVIEPLTVAHHSIKTSGADFANEKISVLISGGGPIGYAMALTLRAHGASMIILSEPTLKRRTYAEDIVDVIVDPLTENVGDKCRQATEGAGVDIVFDCAGSKRASDDAFDAIKIGGRFVNVAMWSSSVSIPYYPFFRKEVQFYSSCCKFTGLEKMITRRVGLEDIVRDGFEELIHNKDEHIKILISPKMKDYSKEIPTDDSTCRSPPQMHSEGLVNDATGLLVAPTDVSLFQSLQDGITHVSLSAAQLPPSPNSLRRGDAGADITEFPKNLYLAEDLVAKQSTQVSLTDEGSAHRRAEQLHMLTPPLSTPALSLPGMKDFKFLEAKGVWDLPCESVLVSSITGFIDYVYPLTPLLDLQKELNCIASNGESGKISLLLLYAVVLAGIPFMNHSLLSEAGYSSASVLSKTIYRRLRLLYDFDCEQDRLILVQCLLLMTYYHEDTDGLKHLRHWLGIAYRTAIDICLNREPSADSSDKGHHKLWKRLWWCCIIRDRACAIGMRQYSLISDDECLWKGLVISDFDIRGPSPGVSAMFRSSHFLLDTTIQHQLAELCIAQIALWEQLDQIMRLRYHHKSPLYGSTRETTLLLVPKPKTTDLAGLHQCGALLASWSERYWDRFIGEQTASLDNQPTILLIHTAMVRLLYHMLTSTLHRQHQQSVDSNQKEARGPDPFKARSSAAQMLSVFEHVQWRNLLHLLPGWSVTVLMQAALTFKDFSAENPDQVCRRLQDCIEILRGLRERHLHAAFGVNLLSSFLACRKRASNGPLPALRSADVSDSSCRDGQEDQSHGVDGILFTPAGKTGHRVSDDLSDLGLPDWDPPASWFTEFLDENL</sequence>
<dbReference type="Pfam" id="PF04082">
    <property type="entry name" value="Fungal_trans"/>
    <property type="match status" value="1"/>
</dbReference>
<dbReference type="Gene3D" id="3.90.180.10">
    <property type="entry name" value="Medium-chain alcohol dehydrogenases, catalytic domain"/>
    <property type="match status" value="1"/>
</dbReference>
<accession>A0A0N0NQW2</accession>
<dbReference type="PANTHER" id="PTHR47425:SF3">
    <property type="entry name" value="ZN(II)2CYS6 TRANSCRIPTION FACTOR (EUROFUNG)"/>
    <property type="match status" value="1"/>
</dbReference>
<protein>
    <submittedName>
        <fullName evidence="4">Cutinase transcription factor 1 beta</fullName>
    </submittedName>
</protein>
<keyword evidence="5" id="KW-1185">Reference proteome</keyword>
<organism evidence="4 5">
    <name type="scientific">Cyphellophora attinorum</name>
    <dbReference type="NCBI Taxonomy" id="1664694"/>
    <lineage>
        <taxon>Eukaryota</taxon>
        <taxon>Fungi</taxon>
        <taxon>Dikarya</taxon>
        <taxon>Ascomycota</taxon>
        <taxon>Pezizomycotina</taxon>
        <taxon>Eurotiomycetes</taxon>
        <taxon>Chaetothyriomycetidae</taxon>
        <taxon>Chaetothyriales</taxon>
        <taxon>Cyphellophoraceae</taxon>
        <taxon>Cyphellophora</taxon>
    </lineage>
</organism>